<reference evidence="2 3" key="1">
    <citation type="journal article" date="2016" name="Nat. Commun.">
        <title>Thousands of microbial genomes shed light on interconnected biogeochemical processes in an aquifer system.</title>
        <authorList>
            <person name="Anantharaman K."/>
            <person name="Brown C.T."/>
            <person name="Hug L.A."/>
            <person name="Sharon I."/>
            <person name="Castelle C.J."/>
            <person name="Probst A.J."/>
            <person name="Thomas B.C."/>
            <person name="Singh A."/>
            <person name="Wilkins M.J."/>
            <person name="Karaoz U."/>
            <person name="Brodie E.L."/>
            <person name="Williams K.H."/>
            <person name="Hubbard S.S."/>
            <person name="Banfield J.F."/>
        </authorList>
    </citation>
    <scope>NUCLEOTIDE SEQUENCE [LARGE SCALE GENOMIC DNA]</scope>
</reference>
<keyword evidence="1" id="KW-1133">Transmembrane helix</keyword>
<evidence type="ECO:0000256" key="1">
    <source>
        <dbReference type="SAM" id="Phobius"/>
    </source>
</evidence>
<gene>
    <name evidence="2" type="ORF">A2119_02820</name>
</gene>
<evidence type="ECO:0000313" key="3">
    <source>
        <dbReference type="Proteomes" id="UP000178179"/>
    </source>
</evidence>
<sequence length="100" mass="11193">MKFIYLLLIISLIVIFVFVYKSGLFDLGSFKHKQAIVAIRGERFQVDVADTLASRELGLGGREGLAADEGMLFVFGSLVERTFWMKDVGFSIDIIWIAGD</sequence>
<evidence type="ECO:0000313" key="2">
    <source>
        <dbReference type="EMBL" id="OGY56119.1"/>
    </source>
</evidence>
<organism evidence="2 3">
    <name type="scientific">Candidatus Colwellbacteria bacterium GWA2_46_10</name>
    <dbReference type="NCBI Taxonomy" id="1797684"/>
    <lineage>
        <taxon>Bacteria</taxon>
        <taxon>Candidatus Colwelliibacteriota</taxon>
    </lineage>
</organism>
<accession>A0A1G1YV60</accession>
<keyword evidence="1" id="KW-0472">Membrane</keyword>
<evidence type="ECO:0008006" key="4">
    <source>
        <dbReference type="Google" id="ProtNLM"/>
    </source>
</evidence>
<keyword evidence="1" id="KW-0812">Transmembrane</keyword>
<protein>
    <recommendedName>
        <fullName evidence="4">DUF192 domain-containing protein</fullName>
    </recommendedName>
</protein>
<name>A0A1G1YV60_9BACT</name>
<dbReference type="Gene3D" id="2.60.120.1140">
    <property type="entry name" value="Protein of unknown function DUF192"/>
    <property type="match status" value="1"/>
</dbReference>
<feature type="transmembrane region" description="Helical" evidence="1">
    <location>
        <begin position="6"/>
        <end position="24"/>
    </location>
</feature>
<dbReference type="PANTHER" id="PTHR37953:SF1">
    <property type="entry name" value="UPF0127 PROTEIN MJ1496"/>
    <property type="match status" value="1"/>
</dbReference>
<dbReference type="InterPro" id="IPR003795">
    <property type="entry name" value="DUF192"/>
</dbReference>
<dbReference type="PANTHER" id="PTHR37953">
    <property type="entry name" value="UPF0127 PROTEIN MJ1496"/>
    <property type="match status" value="1"/>
</dbReference>
<dbReference type="AlphaFoldDB" id="A0A1G1YV60"/>
<dbReference type="Proteomes" id="UP000178179">
    <property type="component" value="Unassembled WGS sequence"/>
</dbReference>
<dbReference type="InterPro" id="IPR038695">
    <property type="entry name" value="Saro_0823-like_sf"/>
</dbReference>
<comment type="caution">
    <text evidence="2">The sequence shown here is derived from an EMBL/GenBank/DDBJ whole genome shotgun (WGS) entry which is preliminary data.</text>
</comment>
<dbReference type="Pfam" id="PF02643">
    <property type="entry name" value="DUF192"/>
    <property type="match status" value="1"/>
</dbReference>
<dbReference type="EMBL" id="MHIS01000021">
    <property type="protein sequence ID" value="OGY56119.1"/>
    <property type="molecule type" value="Genomic_DNA"/>
</dbReference>
<proteinExistence type="predicted"/>